<comment type="caution">
    <text evidence="1">The sequence shown here is derived from an EMBL/GenBank/DDBJ whole genome shotgun (WGS) entry which is preliminary data.</text>
</comment>
<evidence type="ECO:0000313" key="2">
    <source>
        <dbReference type="Proteomes" id="UP001498476"/>
    </source>
</evidence>
<proteinExistence type="predicted"/>
<dbReference type="EMBL" id="JAZAVJ010000009">
    <property type="protein sequence ID" value="KAK7423510.1"/>
    <property type="molecule type" value="Genomic_DNA"/>
</dbReference>
<evidence type="ECO:0008006" key="3">
    <source>
        <dbReference type="Google" id="ProtNLM"/>
    </source>
</evidence>
<keyword evidence="2" id="KW-1185">Reference proteome</keyword>
<dbReference type="Proteomes" id="UP001498476">
    <property type="component" value="Unassembled WGS sequence"/>
</dbReference>
<accession>A0ABR1HQK2</accession>
<reference evidence="1 2" key="1">
    <citation type="journal article" date="2025" name="Microbiol. Resour. Announc.">
        <title>Draft genome sequences for Neonectria magnoliae and Neonectria punicea, canker pathogens of Liriodendron tulipifera and Acer saccharum in West Virginia.</title>
        <authorList>
            <person name="Petronek H.M."/>
            <person name="Kasson M.T."/>
            <person name="Metheny A.M."/>
            <person name="Stauder C.M."/>
            <person name="Lovett B."/>
            <person name="Lynch S.C."/>
            <person name="Garnas J.R."/>
            <person name="Kasson L.R."/>
            <person name="Stajich J.E."/>
        </authorList>
    </citation>
    <scope>NUCLEOTIDE SEQUENCE [LARGE SCALE GENOMIC DNA]</scope>
    <source>
        <strain evidence="1 2">NRRL 64653</strain>
    </source>
</reference>
<evidence type="ECO:0000313" key="1">
    <source>
        <dbReference type="EMBL" id="KAK7423510.1"/>
    </source>
</evidence>
<name>A0ABR1HQK2_9HYPO</name>
<gene>
    <name evidence="1" type="ORF">QQX98_000967</name>
</gene>
<protein>
    <recommendedName>
        <fullName evidence="3">GPI inositol-deacylase</fullName>
    </recommendedName>
</protein>
<sequence length="345" mass="37884">MASHESTSQGFVSIMLYHDPQDASGASVNCADVFVVAGLKPDPLSIWTEPESGTLWPRDLVPKDPELKDLCRIWILTMHDVDANLQSFQECIPLQNFAFGSLNAIDRHITSDASSVVSNQDSRSSGNKKPNNGVVILIGHGLGGLLVEVISTLILELPAETLQGHHLGLKQKHWRLIVLGTPHLGDEYSNIIRDIEQITAIVAYYGGTRIGCDVHHTRGFWKGLEQHSRCLINGDWEKEGLQAPADSHGTLKVASFQEGEQDGSLAQQMKTLWPNSPETNGFVVQASYSLFGGKGLYGFEMSNPPSPVMPRKHKNMGQFKDESDPCYLSLRAVLKEFVTAEQGVV</sequence>
<organism evidence="1 2">
    <name type="scientific">Neonectria punicea</name>
    <dbReference type="NCBI Taxonomy" id="979145"/>
    <lineage>
        <taxon>Eukaryota</taxon>
        <taxon>Fungi</taxon>
        <taxon>Dikarya</taxon>
        <taxon>Ascomycota</taxon>
        <taxon>Pezizomycotina</taxon>
        <taxon>Sordariomycetes</taxon>
        <taxon>Hypocreomycetidae</taxon>
        <taxon>Hypocreales</taxon>
        <taxon>Nectriaceae</taxon>
        <taxon>Neonectria</taxon>
    </lineage>
</organism>